<dbReference type="InterPro" id="IPR045621">
    <property type="entry name" value="BPD_transp_1_N"/>
</dbReference>
<keyword evidence="6 7" id="KW-0472">Membrane</keyword>
<dbReference type="EMBL" id="CP061281">
    <property type="protein sequence ID" value="QNS08188.1"/>
    <property type="molecule type" value="Genomic_DNA"/>
</dbReference>
<dbReference type="Pfam" id="PF19300">
    <property type="entry name" value="BPD_transp_1_N"/>
    <property type="match status" value="1"/>
</dbReference>
<dbReference type="Pfam" id="PF00528">
    <property type="entry name" value="BPD_transp_1"/>
    <property type="match status" value="1"/>
</dbReference>
<feature type="domain" description="ABC transmembrane type-1" evidence="8">
    <location>
        <begin position="114"/>
        <end position="319"/>
    </location>
</feature>
<evidence type="ECO:0000256" key="2">
    <source>
        <dbReference type="ARBA" id="ARBA00022448"/>
    </source>
</evidence>
<comment type="subcellular location">
    <subcellularLocation>
        <location evidence="1 7">Cell membrane</location>
        <topology evidence="1 7">Multi-pass membrane protein</topology>
    </subcellularLocation>
</comment>
<dbReference type="PANTHER" id="PTHR43163">
    <property type="entry name" value="DIPEPTIDE TRANSPORT SYSTEM PERMEASE PROTEIN DPPB-RELATED"/>
    <property type="match status" value="1"/>
</dbReference>
<dbReference type="GO" id="GO:0055085">
    <property type="term" value="P:transmembrane transport"/>
    <property type="evidence" value="ECO:0007669"/>
    <property type="project" value="InterPro"/>
</dbReference>
<dbReference type="Gene3D" id="1.10.3720.10">
    <property type="entry name" value="MetI-like"/>
    <property type="match status" value="1"/>
</dbReference>
<sequence>METPTASPKAATPKPAGSPWPRFLLGRLVGLAGVLVTLVVGTFLIVQLIPGDPAQVMAGPDAGPARIEQIRHAQGLDQPLLTQFLHYASGLLHGDLGTSFSSGLPVSGLITDRLPFTAEIALLAVVIALAVSIPLGMAVAVACRGDRRRTLDTAFTSVTSILGSVPEFVLATLLIMLFAIKLKMLPPSGAATLDAMILPVLALTIAPICTLARVVRRETATVLAMEYMRTARGRRLSALRLYARHALPNLMTSTLTLGGLILTGLLGGAVIVEFVFAWPGLGTGVLDALVKRDYPVIQGVVLVLGVLATLLNLLVDVVLGLLDPRSLRGKAGDA</sequence>
<keyword evidence="10" id="KW-1185">Reference proteome</keyword>
<dbReference type="GO" id="GO:0005886">
    <property type="term" value="C:plasma membrane"/>
    <property type="evidence" value="ECO:0007669"/>
    <property type="project" value="UniProtKB-SubCell"/>
</dbReference>
<evidence type="ECO:0000313" key="9">
    <source>
        <dbReference type="EMBL" id="QNS08188.1"/>
    </source>
</evidence>
<evidence type="ECO:0000256" key="3">
    <source>
        <dbReference type="ARBA" id="ARBA00022475"/>
    </source>
</evidence>
<dbReference type="KEGG" id="sxn:IAG42_34290"/>
<evidence type="ECO:0000256" key="7">
    <source>
        <dbReference type="RuleBase" id="RU363032"/>
    </source>
</evidence>
<organism evidence="9 10">
    <name type="scientific">Streptomyces xanthii</name>
    <dbReference type="NCBI Taxonomy" id="2768069"/>
    <lineage>
        <taxon>Bacteria</taxon>
        <taxon>Bacillati</taxon>
        <taxon>Actinomycetota</taxon>
        <taxon>Actinomycetes</taxon>
        <taxon>Kitasatosporales</taxon>
        <taxon>Streptomycetaceae</taxon>
        <taxon>Streptomyces</taxon>
    </lineage>
</organism>
<evidence type="ECO:0000256" key="6">
    <source>
        <dbReference type="ARBA" id="ARBA00023136"/>
    </source>
</evidence>
<dbReference type="InterPro" id="IPR035906">
    <property type="entry name" value="MetI-like_sf"/>
</dbReference>
<dbReference type="Proteomes" id="UP000516428">
    <property type="component" value="Chromosome"/>
</dbReference>
<accession>A0A7H1BHI3</accession>
<feature type="transmembrane region" description="Helical" evidence="7">
    <location>
        <begin position="120"/>
        <end position="142"/>
    </location>
</feature>
<reference evidence="9 10" key="1">
    <citation type="submission" date="2020-09" db="EMBL/GenBank/DDBJ databases">
        <title>A novel species.</title>
        <authorList>
            <person name="Gao J."/>
        </authorList>
    </citation>
    <scope>NUCLEOTIDE SEQUENCE [LARGE SCALE GENOMIC DNA]</scope>
    <source>
        <strain evidence="9 10">CRXT-Y-14</strain>
    </source>
</reference>
<evidence type="ECO:0000256" key="1">
    <source>
        <dbReference type="ARBA" id="ARBA00004651"/>
    </source>
</evidence>
<comment type="similarity">
    <text evidence="7">Belongs to the binding-protein-dependent transport system permease family.</text>
</comment>
<dbReference type="PROSITE" id="PS50928">
    <property type="entry name" value="ABC_TM1"/>
    <property type="match status" value="1"/>
</dbReference>
<keyword evidence="4 7" id="KW-0812">Transmembrane</keyword>
<evidence type="ECO:0000256" key="4">
    <source>
        <dbReference type="ARBA" id="ARBA00022692"/>
    </source>
</evidence>
<dbReference type="PANTHER" id="PTHR43163:SF6">
    <property type="entry name" value="DIPEPTIDE TRANSPORT SYSTEM PERMEASE PROTEIN DPPB-RELATED"/>
    <property type="match status" value="1"/>
</dbReference>
<dbReference type="AlphaFoldDB" id="A0A7H1BHI3"/>
<dbReference type="CDD" id="cd06261">
    <property type="entry name" value="TM_PBP2"/>
    <property type="match status" value="1"/>
</dbReference>
<keyword evidence="3" id="KW-1003">Cell membrane</keyword>
<keyword evidence="5 7" id="KW-1133">Transmembrane helix</keyword>
<feature type="transmembrane region" description="Helical" evidence="7">
    <location>
        <begin position="296"/>
        <end position="322"/>
    </location>
</feature>
<evidence type="ECO:0000256" key="5">
    <source>
        <dbReference type="ARBA" id="ARBA00022989"/>
    </source>
</evidence>
<feature type="transmembrane region" description="Helical" evidence="7">
    <location>
        <begin position="154"/>
        <end position="180"/>
    </location>
</feature>
<name>A0A7H1BHI3_9ACTN</name>
<keyword evidence="2 7" id="KW-0813">Transport</keyword>
<evidence type="ECO:0000259" key="8">
    <source>
        <dbReference type="PROSITE" id="PS50928"/>
    </source>
</evidence>
<dbReference type="InterPro" id="IPR000515">
    <property type="entry name" value="MetI-like"/>
</dbReference>
<protein>
    <submittedName>
        <fullName evidence="9">ABC transporter permease</fullName>
    </submittedName>
</protein>
<dbReference type="SUPFAM" id="SSF161098">
    <property type="entry name" value="MetI-like"/>
    <property type="match status" value="1"/>
</dbReference>
<proteinExistence type="inferred from homology"/>
<feature type="transmembrane region" description="Helical" evidence="7">
    <location>
        <begin position="254"/>
        <end position="276"/>
    </location>
</feature>
<evidence type="ECO:0000313" key="10">
    <source>
        <dbReference type="Proteomes" id="UP000516428"/>
    </source>
</evidence>
<feature type="transmembrane region" description="Helical" evidence="7">
    <location>
        <begin position="195"/>
        <end position="215"/>
    </location>
</feature>
<gene>
    <name evidence="9" type="ORF">IAG42_34290</name>
</gene>
<feature type="transmembrane region" description="Helical" evidence="7">
    <location>
        <begin position="28"/>
        <end position="49"/>
    </location>
</feature>
<dbReference type="RefSeq" id="WP_188340849.1">
    <property type="nucleotide sequence ID" value="NZ_CP061281.1"/>
</dbReference>